<dbReference type="PROSITE" id="PS51450">
    <property type="entry name" value="LRR"/>
    <property type="match status" value="2"/>
</dbReference>
<keyword evidence="7" id="KW-1185">Reference proteome</keyword>
<dbReference type="InterPro" id="IPR003591">
    <property type="entry name" value="Leu-rich_rpt_typical-subtyp"/>
</dbReference>
<evidence type="ECO:0000256" key="3">
    <source>
        <dbReference type="SAM" id="MobiDB-lite"/>
    </source>
</evidence>
<keyword evidence="2" id="KW-0677">Repeat</keyword>
<dbReference type="PANTHER" id="PTHR24369:SF216">
    <property type="entry name" value="CD180 MOLECULE"/>
    <property type="match status" value="1"/>
</dbReference>
<dbReference type="Proteomes" id="UP000749559">
    <property type="component" value="Unassembled WGS sequence"/>
</dbReference>
<evidence type="ECO:0000256" key="5">
    <source>
        <dbReference type="SAM" id="SignalP"/>
    </source>
</evidence>
<evidence type="ECO:0000313" key="6">
    <source>
        <dbReference type="EMBL" id="CAH1774601.1"/>
    </source>
</evidence>
<dbReference type="InterPro" id="IPR050541">
    <property type="entry name" value="LRR_TM_domain-containing"/>
</dbReference>
<name>A0A8S4N196_OWEFU</name>
<dbReference type="InterPro" id="IPR032675">
    <property type="entry name" value="LRR_dom_sf"/>
</dbReference>
<dbReference type="OrthoDB" id="6240959at2759"/>
<protein>
    <submittedName>
        <fullName evidence="6">Uncharacterized protein</fullName>
    </submittedName>
</protein>
<sequence length="626" mass="70457">MMWITVILLLHLYDVTYGNPCNATCQCTSTVATCLNNSLTAVPNNLPMNLSSLEINYNNITELTKSPNMPSGLLLLDLSFNNIESIAYNTFRPVKSLEMVILSHNEIKIIEDRTFYPLRKLTILDLSYNHLVELKSNIFANSKYVTRLEVSNNEISKIGKTTFKKLRKLIELNLSHNPLAILDFHIPLKLGLFNCSHCKLSQLPREVNYLPKGITKLDFSHNRFTTFPAKVIQRFTNISLINIIYNTFQCDERIMELKEIIQKRSTLFIGPMYCTGPSGWNGTTLRRYSPNRQTGDNELTTKSWMRMKRFNETTTIEQSTSFIEEELQTESDITQPNTNAFDGTTPTIQTYSMTRTTTIGSKPIHVLYTTYHTIEEKITKETANTRPKVKPSDMTTSAISTTAVTAMKTTVNRDRVGNTDVPATHVTFNDHSPVSPYRDDSTTSQIRVSTKGVEEHGFEESSGEMELTTGIFIPVITESAEDVITENVNVSESYFNTVRTTKQVDTIPTDTAMDAIDVEENATGVSIESDFGISERNDNFLELLGIVVAITVAICICVIVIASCFSYCLCMRRHQGKAILEQNPDNVMYVIPWNESLDSIITRSVYLRSKALDSGTNEDPTIGTLV</sequence>
<evidence type="ECO:0000313" key="7">
    <source>
        <dbReference type="Proteomes" id="UP000749559"/>
    </source>
</evidence>
<keyword evidence="5" id="KW-0732">Signal</keyword>
<dbReference type="AlphaFoldDB" id="A0A8S4N196"/>
<comment type="caution">
    <text evidence="6">The sequence shown here is derived from an EMBL/GenBank/DDBJ whole genome shotgun (WGS) entry which is preliminary data.</text>
</comment>
<accession>A0A8S4N196</accession>
<dbReference type="Pfam" id="PF13855">
    <property type="entry name" value="LRR_8"/>
    <property type="match status" value="2"/>
</dbReference>
<feature type="signal peptide" evidence="5">
    <location>
        <begin position="1"/>
        <end position="18"/>
    </location>
</feature>
<gene>
    <name evidence="6" type="ORF">OFUS_LOCUS2027</name>
</gene>
<reference evidence="6" key="1">
    <citation type="submission" date="2022-03" db="EMBL/GenBank/DDBJ databases">
        <authorList>
            <person name="Martin C."/>
        </authorList>
    </citation>
    <scope>NUCLEOTIDE SEQUENCE</scope>
</reference>
<evidence type="ECO:0000256" key="1">
    <source>
        <dbReference type="ARBA" id="ARBA00022614"/>
    </source>
</evidence>
<dbReference type="InterPro" id="IPR001611">
    <property type="entry name" value="Leu-rich_rpt"/>
</dbReference>
<feature type="region of interest" description="Disordered" evidence="3">
    <location>
        <begin position="416"/>
        <end position="444"/>
    </location>
</feature>
<feature type="chain" id="PRO_5035776404" evidence="5">
    <location>
        <begin position="19"/>
        <end position="626"/>
    </location>
</feature>
<dbReference type="EMBL" id="CAIIXF020000001">
    <property type="protein sequence ID" value="CAH1774601.1"/>
    <property type="molecule type" value="Genomic_DNA"/>
</dbReference>
<dbReference type="Gene3D" id="3.80.10.10">
    <property type="entry name" value="Ribonuclease Inhibitor"/>
    <property type="match status" value="2"/>
</dbReference>
<dbReference type="GO" id="GO:0005886">
    <property type="term" value="C:plasma membrane"/>
    <property type="evidence" value="ECO:0007669"/>
    <property type="project" value="TreeGrafter"/>
</dbReference>
<keyword evidence="4" id="KW-1133">Transmembrane helix</keyword>
<keyword evidence="4" id="KW-0472">Membrane</keyword>
<keyword evidence="4" id="KW-0812">Transmembrane</keyword>
<evidence type="ECO:0000256" key="4">
    <source>
        <dbReference type="SAM" id="Phobius"/>
    </source>
</evidence>
<dbReference type="PANTHER" id="PTHR24369">
    <property type="entry name" value="ANTIGEN BSP, PUTATIVE-RELATED"/>
    <property type="match status" value="1"/>
</dbReference>
<organism evidence="6 7">
    <name type="scientific">Owenia fusiformis</name>
    <name type="common">Polychaete worm</name>
    <dbReference type="NCBI Taxonomy" id="6347"/>
    <lineage>
        <taxon>Eukaryota</taxon>
        <taxon>Metazoa</taxon>
        <taxon>Spiralia</taxon>
        <taxon>Lophotrochozoa</taxon>
        <taxon>Annelida</taxon>
        <taxon>Polychaeta</taxon>
        <taxon>Sedentaria</taxon>
        <taxon>Canalipalpata</taxon>
        <taxon>Sabellida</taxon>
        <taxon>Oweniida</taxon>
        <taxon>Oweniidae</taxon>
        <taxon>Owenia</taxon>
    </lineage>
</organism>
<evidence type="ECO:0000256" key="2">
    <source>
        <dbReference type="ARBA" id="ARBA00022737"/>
    </source>
</evidence>
<dbReference type="SMART" id="SM00369">
    <property type="entry name" value="LRR_TYP"/>
    <property type="match status" value="4"/>
</dbReference>
<dbReference type="SUPFAM" id="SSF52058">
    <property type="entry name" value="L domain-like"/>
    <property type="match status" value="1"/>
</dbReference>
<proteinExistence type="predicted"/>
<keyword evidence="1" id="KW-0433">Leucine-rich repeat</keyword>
<feature type="transmembrane region" description="Helical" evidence="4">
    <location>
        <begin position="543"/>
        <end position="570"/>
    </location>
</feature>